<protein>
    <recommendedName>
        <fullName evidence="9">Polyprenyl synthetase family protein</fullName>
    </recommendedName>
</protein>
<gene>
    <name evidence="7" type="ORF">COT86_04475</name>
</gene>
<dbReference type="SUPFAM" id="SSF48576">
    <property type="entry name" value="Terpenoid synthases"/>
    <property type="match status" value="1"/>
</dbReference>
<proteinExistence type="inferred from homology"/>
<dbReference type="PANTHER" id="PTHR12001">
    <property type="entry name" value="GERANYLGERANYL PYROPHOSPHATE SYNTHASE"/>
    <property type="match status" value="1"/>
</dbReference>
<evidence type="ECO:0000256" key="5">
    <source>
        <dbReference type="ARBA" id="ARBA00022842"/>
    </source>
</evidence>
<dbReference type="AlphaFoldDB" id="A0A2H0VJT8"/>
<dbReference type="GO" id="GO:0008299">
    <property type="term" value="P:isoprenoid biosynthetic process"/>
    <property type="evidence" value="ECO:0007669"/>
    <property type="project" value="InterPro"/>
</dbReference>
<comment type="caution">
    <text evidence="7">The sequence shown here is derived from an EMBL/GenBank/DDBJ whole genome shotgun (WGS) entry which is preliminary data.</text>
</comment>
<name>A0A2H0VJT8_9BACT</name>
<comment type="cofactor">
    <cofactor evidence="1">
        <name>Mg(2+)</name>
        <dbReference type="ChEBI" id="CHEBI:18420"/>
    </cofactor>
</comment>
<evidence type="ECO:0000313" key="7">
    <source>
        <dbReference type="EMBL" id="PIR99338.1"/>
    </source>
</evidence>
<evidence type="ECO:0000256" key="3">
    <source>
        <dbReference type="ARBA" id="ARBA00022679"/>
    </source>
</evidence>
<dbReference type="EMBL" id="PFAE01000069">
    <property type="protein sequence ID" value="PIR99338.1"/>
    <property type="molecule type" value="Genomic_DNA"/>
</dbReference>
<keyword evidence="3 6" id="KW-0808">Transferase</keyword>
<dbReference type="CDD" id="cd00685">
    <property type="entry name" value="Trans_IPPS_HT"/>
    <property type="match status" value="1"/>
</dbReference>
<dbReference type="GO" id="GO:0046872">
    <property type="term" value="F:metal ion binding"/>
    <property type="evidence" value="ECO:0007669"/>
    <property type="project" value="UniProtKB-KW"/>
</dbReference>
<reference evidence="8" key="1">
    <citation type="submission" date="2017-09" db="EMBL/GenBank/DDBJ databases">
        <title>Depth-based differentiation of microbial function through sediment-hosted aquifers and enrichment of novel symbionts in the deep terrestrial subsurface.</title>
        <authorList>
            <person name="Probst A.J."/>
            <person name="Ladd B."/>
            <person name="Jarett J.K."/>
            <person name="Geller-Mcgrath D.E."/>
            <person name="Sieber C.M.K."/>
            <person name="Emerson J.B."/>
            <person name="Anantharaman K."/>
            <person name="Thomas B.C."/>
            <person name="Malmstrom R."/>
            <person name="Stieglmeier M."/>
            <person name="Klingl A."/>
            <person name="Woyke T."/>
            <person name="Ryan C.M."/>
            <person name="Banfield J.F."/>
        </authorList>
    </citation>
    <scope>NUCLEOTIDE SEQUENCE [LARGE SCALE GENOMIC DNA]</scope>
</reference>
<organism evidence="7 8">
    <name type="scientific">Candidatus Collierbacteria bacterium CG10_big_fil_rev_8_21_14_0_10_43_36</name>
    <dbReference type="NCBI Taxonomy" id="1974534"/>
    <lineage>
        <taxon>Bacteria</taxon>
        <taxon>Candidatus Collieribacteriota</taxon>
    </lineage>
</organism>
<evidence type="ECO:0008006" key="9">
    <source>
        <dbReference type="Google" id="ProtNLM"/>
    </source>
</evidence>
<dbReference type="InterPro" id="IPR008949">
    <property type="entry name" value="Isoprenoid_synthase_dom_sf"/>
</dbReference>
<dbReference type="PANTHER" id="PTHR12001:SF85">
    <property type="entry name" value="SHORT CHAIN ISOPRENYL DIPHOSPHATE SYNTHASE"/>
    <property type="match status" value="1"/>
</dbReference>
<evidence type="ECO:0000256" key="4">
    <source>
        <dbReference type="ARBA" id="ARBA00022723"/>
    </source>
</evidence>
<evidence type="ECO:0000256" key="2">
    <source>
        <dbReference type="ARBA" id="ARBA00006706"/>
    </source>
</evidence>
<evidence type="ECO:0000313" key="8">
    <source>
        <dbReference type="Proteomes" id="UP000230730"/>
    </source>
</evidence>
<dbReference type="Gene3D" id="1.10.600.10">
    <property type="entry name" value="Farnesyl Diphosphate Synthase"/>
    <property type="match status" value="1"/>
</dbReference>
<dbReference type="Proteomes" id="UP000230730">
    <property type="component" value="Unassembled WGS sequence"/>
</dbReference>
<dbReference type="SFLD" id="SFLDS00005">
    <property type="entry name" value="Isoprenoid_Synthase_Type_I"/>
    <property type="match status" value="1"/>
</dbReference>
<dbReference type="GO" id="GO:0004659">
    <property type="term" value="F:prenyltransferase activity"/>
    <property type="evidence" value="ECO:0007669"/>
    <property type="project" value="InterPro"/>
</dbReference>
<dbReference type="PROSITE" id="PS00723">
    <property type="entry name" value="POLYPRENYL_SYNTHASE_1"/>
    <property type="match status" value="1"/>
</dbReference>
<dbReference type="InterPro" id="IPR000092">
    <property type="entry name" value="Polyprenyl_synt"/>
</dbReference>
<accession>A0A2H0VJT8</accession>
<dbReference type="Pfam" id="PF00348">
    <property type="entry name" value="polyprenyl_synt"/>
    <property type="match status" value="1"/>
</dbReference>
<keyword evidence="5" id="KW-0460">Magnesium</keyword>
<comment type="similarity">
    <text evidence="2 6">Belongs to the FPP/GGPP synthase family.</text>
</comment>
<evidence type="ECO:0000256" key="6">
    <source>
        <dbReference type="RuleBase" id="RU004466"/>
    </source>
</evidence>
<keyword evidence="4" id="KW-0479">Metal-binding</keyword>
<feature type="non-terminal residue" evidence="7">
    <location>
        <position position="1"/>
    </location>
</feature>
<sequence length="415" mass="46206">YSKIRDMETKKLGRWSKEKLIEVATEADSRLRKYWDEEIAPGFGFNMTQKGLIKKMLFHAKEHNLRSAKRARAGFVIWGYMLGKESGWSEIATARSTEIRNDGGWSETRPRVHGIFDLPDGQVATSKIPPRNDGGEMEGVWRAAEAVELVQTALLMHDDFMDRDSVRRGGPTTQIFLGEGDDHYGESMAVCLGDAVLCLGFERLLDCGFDEIRTKRAMKQFLRGITNTAFGQAYDASLSKLGEMTEEKVMSLHRAKTAIYTFENPLIIGGILSGLSPEVLTILREYAVDGGIAFQLQDDILGVFGDEEKTGKSANSDLLQGKVTLLLVKVMELGTEKHKESLMEVWGKLRANKKAIDGAKKAILESGACKYSIEVAKNYAEKAAETASKLRGRGLNDEAIDYLEGIARYMVEREV</sequence>
<dbReference type="InterPro" id="IPR033749">
    <property type="entry name" value="Polyprenyl_synt_CS"/>
</dbReference>
<evidence type="ECO:0000256" key="1">
    <source>
        <dbReference type="ARBA" id="ARBA00001946"/>
    </source>
</evidence>